<dbReference type="OrthoDB" id="10364763at2759"/>
<comment type="caution">
    <text evidence="2">The sequence shown here is derived from an EMBL/GenBank/DDBJ whole genome shotgun (WGS) entry which is preliminary data.</text>
</comment>
<dbReference type="Proteomes" id="UP000799764">
    <property type="component" value="Unassembled WGS sequence"/>
</dbReference>
<proteinExistence type="predicted"/>
<dbReference type="EMBL" id="MU001494">
    <property type="protein sequence ID" value="KAF2449815.1"/>
    <property type="molecule type" value="Genomic_DNA"/>
</dbReference>
<sequence>MADSFMTSLPVRPKRALPTEDVGESAPDIVDASASDRDIAQPVTRKMKTIQAIQANWPDAWDGTVLPAARLVDREIAPRIHIDGRKALINEDDVELLPPEQWAKGFVDALKQLSDYTKGNRMTAMSRLSYAVSMRILAGTGDKQWDGSRERFTREALPKDITDLCKKMEEEQKKK</sequence>
<feature type="region of interest" description="Disordered" evidence="1">
    <location>
        <begin position="1"/>
        <end position="26"/>
    </location>
</feature>
<gene>
    <name evidence="2" type="ORF">P171DRAFT_440266</name>
</gene>
<evidence type="ECO:0000313" key="2">
    <source>
        <dbReference type="EMBL" id="KAF2449815.1"/>
    </source>
</evidence>
<reference evidence="2" key="1">
    <citation type="journal article" date="2020" name="Stud. Mycol.">
        <title>101 Dothideomycetes genomes: a test case for predicting lifestyles and emergence of pathogens.</title>
        <authorList>
            <person name="Haridas S."/>
            <person name="Albert R."/>
            <person name="Binder M."/>
            <person name="Bloem J."/>
            <person name="Labutti K."/>
            <person name="Salamov A."/>
            <person name="Andreopoulos B."/>
            <person name="Baker S."/>
            <person name="Barry K."/>
            <person name="Bills G."/>
            <person name="Bluhm B."/>
            <person name="Cannon C."/>
            <person name="Castanera R."/>
            <person name="Culley D."/>
            <person name="Daum C."/>
            <person name="Ezra D."/>
            <person name="Gonzalez J."/>
            <person name="Henrissat B."/>
            <person name="Kuo A."/>
            <person name="Liang C."/>
            <person name="Lipzen A."/>
            <person name="Lutzoni F."/>
            <person name="Magnuson J."/>
            <person name="Mondo S."/>
            <person name="Nolan M."/>
            <person name="Ohm R."/>
            <person name="Pangilinan J."/>
            <person name="Park H.-J."/>
            <person name="Ramirez L."/>
            <person name="Alfaro M."/>
            <person name="Sun H."/>
            <person name="Tritt A."/>
            <person name="Yoshinaga Y."/>
            <person name="Zwiers L.-H."/>
            <person name="Turgeon B."/>
            <person name="Goodwin S."/>
            <person name="Spatafora J."/>
            <person name="Crous P."/>
            <person name="Grigoriev I."/>
        </authorList>
    </citation>
    <scope>NUCLEOTIDE SEQUENCE</scope>
    <source>
        <strain evidence="2">CBS 690.94</strain>
    </source>
</reference>
<protein>
    <submittedName>
        <fullName evidence="2">Uncharacterized protein</fullName>
    </submittedName>
</protein>
<keyword evidence="3" id="KW-1185">Reference proteome</keyword>
<name>A0A9P4PR85_9PLEO</name>
<evidence type="ECO:0000313" key="3">
    <source>
        <dbReference type="Proteomes" id="UP000799764"/>
    </source>
</evidence>
<accession>A0A9P4PR85</accession>
<evidence type="ECO:0000256" key="1">
    <source>
        <dbReference type="SAM" id="MobiDB-lite"/>
    </source>
</evidence>
<organism evidence="2 3">
    <name type="scientific">Karstenula rhodostoma CBS 690.94</name>
    <dbReference type="NCBI Taxonomy" id="1392251"/>
    <lineage>
        <taxon>Eukaryota</taxon>
        <taxon>Fungi</taxon>
        <taxon>Dikarya</taxon>
        <taxon>Ascomycota</taxon>
        <taxon>Pezizomycotina</taxon>
        <taxon>Dothideomycetes</taxon>
        <taxon>Pleosporomycetidae</taxon>
        <taxon>Pleosporales</taxon>
        <taxon>Massarineae</taxon>
        <taxon>Didymosphaeriaceae</taxon>
        <taxon>Karstenula</taxon>
    </lineage>
</organism>
<dbReference type="AlphaFoldDB" id="A0A9P4PR85"/>